<dbReference type="PROSITE" id="PS51257">
    <property type="entry name" value="PROKAR_LIPOPROTEIN"/>
    <property type="match status" value="1"/>
</dbReference>
<dbReference type="EMBL" id="VNHY01000001">
    <property type="protein sequence ID" value="TYP95430.1"/>
    <property type="molecule type" value="Genomic_DNA"/>
</dbReference>
<gene>
    <name evidence="1" type="ORF">LX73_0733</name>
</gene>
<protein>
    <recommendedName>
        <fullName evidence="3">Lipoprotein</fullName>
    </recommendedName>
</protein>
<reference evidence="1 2" key="1">
    <citation type="submission" date="2019-07" db="EMBL/GenBank/DDBJ databases">
        <title>Genomic Encyclopedia of Archaeal and Bacterial Type Strains, Phase II (KMG-II): from individual species to whole genera.</title>
        <authorList>
            <person name="Goeker M."/>
        </authorList>
    </citation>
    <scope>NUCLEOTIDE SEQUENCE [LARGE SCALE GENOMIC DNA]</scope>
    <source>
        <strain evidence="1 2">DSM 21935</strain>
    </source>
</reference>
<evidence type="ECO:0000313" key="1">
    <source>
        <dbReference type="EMBL" id="TYP95430.1"/>
    </source>
</evidence>
<organism evidence="1 2">
    <name type="scientific">Fodinibius salinus</name>
    <dbReference type="NCBI Taxonomy" id="860790"/>
    <lineage>
        <taxon>Bacteria</taxon>
        <taxon>Pseudomonadati</taxon>
        <taxon>Balneolota</taxon>
        <taxon>Balneolia</taxon>
        <taxon>Balneolales</taxon>
        <taxon>Balneolaceae</taxon>
        <taxon>Fodinibius</taxon>
    </lineage>
</organism>
<keyword evidence="2" id="KW-1185">Reference proteome</keyword>
<comment type="caution">
    <text evidence="1">The sequence shown here is derived from an EMBL/GenBank/DDBJ whole genome shotgun (WGS) entry which is preliminary data.</text>
</comment>
<dbReference type="AlphaFoldDB" id="A0A5D3YNC8"/>
<evidence type="ECO:0008006" key="3">
    <source>
        <dbReference type="Google" id="ProtNLM"/>
    </source>
</evidence>
<name>A0A5D3YNC8_9BACT</name>
<sequence length="243" mass="28482">MKIRILYPVLFLFITMGAVLSCSFIIDFEVTGKIKNYNSEKHSDLKVQFNFYQSSKPTDTSYQHKIRSDGTFKIFGSFLNSYPDGLSFISGDTTLARFHFQKEKKRLVMRNLLSKDKYFAEKQDTIRFDNISVELIDETDKLLAINFDDLFKGFHIEVKKEEMTILFSQNPPKNTSINIHATKGFKVIEQNIPVTSDTQHVNIDRFVKSSGKIQMDWIELVTPYNWTRFYSVYDYKYGSIFRN</sequence>
<proteinExistence type="predicted"/>
<dbReference type="Proteomes" id="UP000324595">
    <property type="component" value="Unassembled WGS sequence"/>
</dbReference>
<accession>A0A5D3YNC8</accession>
<evidence type="ECO:0000313" key="2">
    <source>
        <dbReference type="Proteomes" id="UP000324595"/>
    </source>
</evidence>